<dbReference type="EMBL" id="CP036339">
    <property type="protein sequence ID" value="QDT75308.1"/>
    <property type="molecule type" value="Genomic_DNA"/>
</dbReference>
<reference evidence="2 3" key="1">
    <citation type="submission" date="2019-02" db="EMBL/GenBank/DDBJ databases">
        <title>Deep-cultivation of Planctomycetes and their phenomic and genomic characterization uncovers novel biology.</title>
        <authorList>
            <person name="Wiegand S."/>
            <person name="Jogler M."/>
            <person name="Boedeker C."/>
            <person name="Pinto D."/>
            <person name="Vollmers J."/>
            <person name="Rivas-Marin E."/>
            <person name="Kohn T."/>
            <person name="Peeters S.H."/>
            <person name="Heuer A."/>
            <person name="Rast P."/>
            <person name="Oberbeckmann S."/>
            <person name="Bunk B."/>
            <person name="Jeske O."/>
            <person name="Meyerdierks A."/>
            <person name="Storesund J.E."/>
            <person name="Kallscheuer N."/>
            <person name="Luecker S."/>
            <person name="Lage O.M."/>
            <person name="Pohl T."/>
            <person name="Merkel B.J."/>
            <person name="Hornburger P."/>
            <person name="Mueller R.-W."/>
            <person name="Bruemmer F."/>
            <person name="Labrenz M."/>
            <person name="Spormann A.M."/>
            <person name="Op den Camp H."/>
            <person name="Overmann J."/>
            <person name="Amann R."/>
            <person name="Jetten M.S.M."/>
            <person name="Mascher T."/>
            <person name="Medema M.H."/>
            <person name="Devos D.P."/>
            <person name="Kaster A.-K."/>
            <person name="Ovreas L."/>
            <person name="Rohde M."/>
            <person name="Galperin M.Y."/>
            <person name="Jogler C."/>
        </authorList>
    </citation>
    <scope>NUCLEOTIDE SEQUENCE [LARGE SCALE GENOMIC DNA]</scope>
    <source>
        <strain evidence="2 3">I41</strain>
    </source>
</reference>
<gene>
    <name evidence="2" type="primary">phoD</name>
    <name evidence="2" type="ORF">I41_45180</name>
</gene>
<dbReference type="InterPro" id="IPR038607">
    <property type="entry name" value="PhoD-like_sf"/>
</dbReference>
<evidence type="ECO:0000313" key="3">
    <source>
        <dbReference type="Proteomes" id="UP000317909"/>
    </source>
</evidence>
<dbReference type="CDD" id="cd07389">
    <property type="entry name" value="MPP_PhoD"/>
    <property type="match status" value="1"/>
</dbReference>
<dbReference type="GO" id="GO:0004035">
    <property type="term" value="F:alkaline phosphatase activity"/>
    <property type="evidence" value="ECO:0007669"/>
    <property type="project" value="UniProtKB-EC"/>
</dbReference>
<dbReference type="Proteomes" id="UP000317909">
    <property type="component" value="Chromosome"/>
</dbReference>
<keyword evidence="2" id="KW-0378">Hydrolase</keyword>
<dbReference type="SUPFAM" id="SSF56300">
    <property type="entry name" value="Metallo-dependent phosphatases"/>
    <property type="match status" value="1"/>
</dbReference>
<dbReference type="RefSeq" id="WP_168207080.1">
    <property type="nucleotide sequence ID" value="NZ_CP036339.1"/>
</dbReference>
<accession>A0A517U3V6</accession>
<dbReference type="Gene3D" id="3.60.21.70">
    <property type="entry name" value="PhoD-like phosphatase"/>
    <property type="match status" value="1"/>
</dbReference>
<dbReference type="PANTHER" id="PTHR33987">
    <property type="entry name" value="CALCINEURIN-LIKE METALLO-PHOSPHOESTERASE SUPERFAMILY PROTEIN"/>
    <property type="match status" value="1"/>
</dbReference>
<dbReference type="InterPro" id="IPR029052">
    <property type="entry name" value="Metallo-depent_PP-like"/>
</dbReference>
<dbReference type="PANTHER" id="PTHR33987:SF1">
    <property type="entry name" value="CALCINEURIN-LIKE METALLO-PHOSPHOESTERASE SUPERFAMILY PROTEIN"/>
    <property type="match status" value="1"/>
</dbReference>
<sequence>MINYSSTLRRGVRLAALGGCLLTGARAPATLAEAREANYQLYKEIEGERKIIGPLVGHVTDTTASIWAYAGPRTTPLILEVEELESKRRSADGEQGPPQKLRLDATPNADEHHAVEFQVTGLKPETRYAFAVRLAEDDESTEAGLFATAPAAGEGSKFKLAVASCFGGAYRREDGKTREVRGEYHNDSWHLLMDERPDFQLIIGDNVYADSTDYNHLWDAYTLERVKNRPFAAAVRTIPTYAVWDDHDYGPNNSDGTAQGKEDSLAVFKEVFANPPREHGAEKPGIYTKFSYGGIDFFLLDGRYFRSPNDAKPGPDKTFLGKDQLDWLVEELKASKAPFKVLVCGSTWEASRSDGWRLFRHAQRELWDRIVKNNVNGVMYVSGDIHRCDLQMHQPEVGGAYPMPEVISSGLGSHGEHDPMGFATIEFDTTLADPMMTARVIDGTGLETVKRQVRASDMQVRTPAGDSH</sequence>
<dbReference type="EC" id="3.1.3.1" evidence="2"/>
<dbReference type="AlphaFoldDB" id="A0A517U3V6"/>
<keyword evidence="3" id="KW-1185">Reference proteome</keyword>
<dbReference type="InterPro" id="IPR018946">
    <property type="entry name" value="PhoD-like_MPP"/>
</dbReference>
<protein>
    <submittedName>
        <fullName evidence="2">Alkaline phosphatase D</fullName>
        <ecNumber evidence="2">3.1.3.1</ecNumber>
    </submittedName>
</protein>
<name>A0A517U3V6_9BACT</name>
<feature type="domain" description="PhoD-like phosphatase metallophosphatase" evidence="1">
    <location>
        <begin position="196"/>
        <end position="413"/>
    </location>
</feature>
<proteinExistence type="predicted"/>
<dbReference type="Pfam" id="PF09423">
    <property type="entry name" value="PhoD"/>
    <property type="match status" value="1"/>
</dbReference>
<organism evidence="2 3">
    <name type="scientific">Lacipirellula limnantheis</name>
    <dbReference type="NCBI Taxonomy" id="2528024"/>
    <lineage>
        <taxon>Bacteria</taxon>
        <taxon>Pseudomonadati</taxon>
        <taxon>Planctomycetota</taxon>
        <taxon>Planctomycetia</taxon>
        <taxon>Pirellulales</taxon>
        <taxon>Lacipirellulaceae</taxon>
        <taxon>Lacipirellula</taxon>
    </lineage>
</organism>
<evidence type="ECO:0000313" key="2">
    <source>
        <dbReference type="EMBL" id="QDT75308.1"/>
    </source>
</evidence>
<evidence type="ECO:0000259" key="1">
    <source>
        <dbReference type="Pfam" id="PF09423"/>
    </source>
</evidence>
<dbReference type="KEGG" id="llh:I41_45180"/>